<accession>A0AAU3GN30</accession>
<comment type="pathway">
    <text evidence="1">Carbohydrate acid metabolism.</text>
</comment>
<dbReference type="Gene3D" id="3.20.20.70">
    <property type="entry name" value="Aldolase class I"/>
    <property type="match status" value="1"/>
</dbReference>
<dbReference type="EMBL" id="CP109535">
    <property type="protein sequence ID" value="WTY94632.1"/>
    <property type="molecule type" value="Genomic_DNA"/>
</dbReference>
<dbReference type="InterPro" id="IPR000887">
    <property type="entry name" value="Aldlse_KDPG_KHG"/>
</dbReference>
<evidence type="ECO:0000313" key="6">
    <source>
        <dbReference type="EMBL" id="WTY94632.1"/>
    </source>
</evidence>
<organism evidence="6">
    <name type="scientific">Streptomyces sp. NBC_01401</name>
    <dbReference type="NCBI Taxonomy" id="2903854"/>
    <lineage>
        <taxon>Bacteria</taxon>
        <taxon>Bacillati</taxon>
        <taxon>Actinomycetota</taxon>
        <taxon>Actinomycetes</taxon>
        <taxon>Kitasatosporales</taxon>
        <taxon>Streptomycetaceae</taxon>
        <taxon>Streptomyces</taxon>
    </lineage>
</organism>
<reference evidence="6" key="1">
    <citation type="submission" date="2022-10" db="EMBL/GenBank/DDBJ databases">
        <title>The complete genomes of actinobacterial strains from the NBC collection.</title>
        <authorList>
            <person name="Joergensen T.S."/>
            <person name="Alvarez Arevalo M."/>
            <person name="Sterndorff E.B."/>
            <person name="Faurdal D."/>
            <person name="Vuksanovic O."/>
            <person name="Mourched A.-S."/>
            <person name="Charusanti P."/>
            <person name="Shaw S."/>
            <person name="Blin K."/>
            <person name="Weber T."/>
        </authorList>
    </citation>
    <scope>NUCLEOTIDE SEQUENCE</scope>
    <source>
        <strain evidence="6">NBC_01401</strain>
    </source>
</reference>
<dbReference type="PANTHER" id="PTHR30246:SF1">
    <property type="entry name" value="2-DEHYDRO-3-DEOXY-6-PHOSPHOGALACTONATE ALDOLASE-RELATED"/>
    <property type="match status" value="1"/>
</dbReference>
<keyword evidence="5" id="KW-0119">Carbohydrate metabolism</keyword>
<dbReference type="SUPFAM" id="SSF51569">
    <property type="entry name" value="Aldolase"/>
    <property type="match status" value="1"/>
</dbReference>
<name>A0AAU3GN30_9ACTN</name>
<dbReference type="PANTHER" id="PTHR30246">
    <property type="entry name" value="2-KETO-3-DEOXY-6-PHOSPHOGLUCONATE ALDOLASE"/>
    <property type="match status" value="1"/>
</dbReference>
<protein>
    <submittedName>
        <fullName evidence="6">Bifunctional 4-hydroxy-2-oxoglutarate aldolase/2-dehydro-3-deoxy-phosphogluconate aldolase</fullName>
    </submittedName>
</protein>
<dbReference type="InterPro" id="IPR013785">
    <property type="entry name" value="Aldolase_TIM"/>
</dbReference>
<evidence type="ECO:0000256" key="3">
    <source>
        <dbReference type="ARBA" id="ARBA00011233"/>
    </source>
</evidence>
<comment type="similarity">
    <text evidence="2">Belongs to the KHG/KDPG aldolase family.</text>
</comment>
<evidence type="ECO:0000256" key="2">
    <source>
        <dbReference type="ARBA" id="ARBA00006906"/>
    </source>
</evidence>
<dbReference type="CDD" id="cd00452">
    <property type="entry name" value="KDPG_aldolase"/>
    <property type="match status" value="1"/>
</dbReference>
<gene>
    <name evidence="6" type="ORF">OG626_06815</name>
</gene>
<evidence type="ECO:0000256" key="1">
    <source>
        <dbReference type="ARBA" id="ARBA00004761"/>
    </source>
</evidence>
<dbReference type="Pfam" id="PF01081">
    <property type="entry name" value="Aldolase"/>
    <property type="match status" value="1"/>
</dbReference>
<sequence>MHPAAHPDPDPLSEALHRHGLVAILRARSHGPLLETIRVLVDAGVRIVEVTVPTPGSMEAVAAAATEFGSEVLVGTGTVVTAEDVSRTADAGGRFVVSPHNDPAVITAARASGLGSLPGAYTPTEVLAAWRCAPSAVKIFPASALGPHYVASLAAPLPDIPVVPTGGIGVDDIAAYRSAGAVAVGVSSPLIGDALSGGSLSELHRRARRYVLASGGHTS</sequence>
<comment type="subunit">
    <text evidence="3">Homotrimer.</text>
</comment>
<dbReference type="AlphaFoldDB" id="A0AAU3GN30"/>
<keyword evidence="4" id="KW-0456">Lyase</keyword>
<dbReference type="GO" id="GO:0016829">
    <property type="term" value="F:lyase activity"/>
    <property type="evidence" value="ECO:0007669"/>
    <property type="project" value="UniProtKB-KW"/>
</dbReference>
<evidence type="ECO:0000256" key="4">
    <source>
        <dbReference type="ARBA" id="ARBA00023239"/>
    </source>
</evidence>
<evidence type="ECO:0000256" key="5">
    <source>
        <dbReference type="ARBA" id="ARBA00023277"/>
    </source>
</evidence>
<proteinExistence type="inferred from homology"/>